<dbReference type="Ensembl" id="ENSXMAT00000037528.1">
    <property type="protein sequence ID" value="ENSXMAP00000030909.1"/>
    <property type="gene ID" value="ENSXMAG00000021835.1"/>
</dbReference>
<feature type="domain" description="Ig-like" evidence="4">
    <location>
        <begin position="1"/>
        <end position="79"/>
    </location>
</feature>
<dbReference type="GO" id="GO:0009897">
    <property type="term" value="C:external side of plasma membrane"/>
    <property type="evidence" value="ECO:0007669"/>
    <property type="project" value="TreeGrafter"/>
</dbReference>
<reference evidence="5" key="3">
    <citation type="submission" date="2025-08" db="UniProtKB">
        <authorList>
            <consortium name="Ensembl"/>
        </authorList>
    </citation>
    <scope>IDENTIFICATION</scope>
    <source>
        <strain evidence="5">JP 163 A</strain>
    </source>
</reference>
<keyword evidence="3" id="KW-0393">Immunoglobulin domain</keyword>
<sequence>VKVEWRDRDNRTVHVYRNGSDQPGEQNQIYRTRTKMDENLLKTKNLSLTLRRPTRRGGGTYTCRVYNRDGDMLMEKQVQWILVVPH</sequence>
<keyword evidence="6" id="KW-1185">Reference proteome</keyword>
<evidence type="ECO:0000256" key="3">
    <source>
        <dbReference type="ARBA" id="ARBA00023319"/>
    </source>
</evidence>
<dbReference type="InParanoid" id="A0A3B5QH90"/>
<dbReference type="GeneTree" id="ENSGT00940000175195"/>
<reference evidence="6" key="2">
    <citation type="journal article" date="2013" name="Nat. Genet.">
        <title>The genome of the platyfish, Xiphophorus maculatus, provides insights into evolutionary adaptation and several complex traits.</title>
        <authorList>
            <person name="Schartl M."/>
            <person name="Walter R.B."/>
            <person name="Shen Y."/>
            <person name="Garcia T."/>
            <person name="Catchen J."/>
            <person name="Amores A."/>
            <person name="Braasch I."/>
            <person name="Chalopin D."/>
            <person name="Volff J.N."/>
            <person name="Lesch K.P."/>
            <person name="Bisazza A."/>
            <person name="Minx P."/>
            <person name="Hillier L."/>
            <person name="Wilson R.K."/>
            <person name="Fuerstenberg S."/>
            <person name="Boore J."/>
            <person name="Searle S."/>
            <person name="Postlethwait J.H."/>
            <person name="Warren W.C."/>
        </authorList>
    </citation>
    <scope>NUCLEOTIDE SEQUENCE [LARGE SCALE GENOMIC DNA]</scope>
    <source>
        <strain evidence="6">JP 163 A</strain>
    </source>
</reference>
<dbReference type="InterPro" id="IPR036179">
    <property type="entry name" value="Ig-like_dom_sf"/>
</dbReference>
<evidence type="ECO:0000259" key="4">
    <source>
        <dbReference type="PROSITE" id="PS50835"/>
    </source>
</evidence>
<dbReference type="PANTHER" id="PTHR24100">
    <property type="entry name" value="BUTYROPHILIN"/>
    <property type="match status" value="1"/>
</dbReference>
<accession>A0A3B5QH90</accession>
<dbReference type="AlphaFoldDB" id="A0A3B5QH90"/>
<dbReference type="PANTHER" id="PTHR24100:SF151">
    <property type="entry name" value="ICOS LIGAND"/>
    <property type="match status" value="1"/>
</dbReference>
<reference evidence="6" key="1">
    <citation type="submission" date="2012-01" db="EMBL/GenBank/DDBJ databases">
        <authorList>
            <person name="Walter R."/>
            <person name="Schartl M."/>
            <person name="Warren W."/>
        </authorList>
    </citation>
    <scope>NUCLEOTIDE SEQUENCE [LARGE SCALE GENOMIC DNA]</scope>
    <source>
        <strain evidence="6">JP 163 A</strain>
    </source>
</reference>
<dbReference type="Proteomes" id="UP000002852">
    <property type="component" value="Unassembled WGS sequence"/>
</dbReference>
<dbReference type="GO" id="GO:0050852">
    <property type="term" value="P:T cell receptor signaling pathway"/>
    <property type="evidence" value="ECO:0007669"/>
    <property type="project" value="TreeGrafter"/>
</dbReference>
<dbReference type="SUPFAM" id="SSF48726">
    <property type="entry name" value="Immunoglobulin"/>
    <property type="match status" value="1"/>
</dbReference>
<dbReference type="InterPro" id="IPR013783">
    <property type="entry name" value="Ig-like_fold"/>
</dbReference>
<evidence type="ECO:0000313" key="6">
    <source>
        <dbReference type="Proteomes" id="UP000002852"/>
    </source>
</evidence>
<dbReference type="GO" id="GO:0001817">
    <property type="term" value="P:regulation of cytokine production"/>
    <property type="evidence" value="ECO:0007669"/>
    <property type="project" value="TreeGrafter"/>
</dbReference>
<dbReference type="PROSITE" id="PS50835">
    <property type="entry name" value="IG_LIKE"/>
    <property type="match status" value="1"/>
</dbReference>
<evidence type="ECO:0000256" key="1">
    <source>
        <dbReference type="ARBA" id="ARBA00004370"/>
    </source>
</evidence>
<evidence type="ECO:0000313" key="5">
    <source>
        <dbReference type="Ensembl" id="ENSXMAP00000030909.1"/>
    </source>
</evidence>
<dbReference type="Gene3D" id="2.60.40.10">
    <property type="entry name" value="Immunoglobulins"/>
    <property type="match status" value="1"/>
</dbReference>
<comment type="subcellular location">
    <subcellularLocation>
        <location evidence="1">Membrane</location>
    </subcellularLocation>
</comment>
<dbReference type="InterPro" id="IPR050504">
    <property type="entry name" value="IgSF_BTN/MOG"/>
</dbReference>
<organism evidence="5 6">
    <name type="scientific">Xiphophorus maculatus</name>
    <name type="common">Southern platyfish</name>
    <name type="synonym">Platypoecilus maculatus</name>
    <dbReference type="NCBI Taxonomy" id="8083"/>
    <lineage>
        <taxon>Eukaryota</taxon>
        <taxon>Metazoa</taxon>
        <taxon>Chordata</taxon>
        <taxon>Craniata</taxon>
        <taxon>Vertebrata</taxon>
        <taxon>Euteleostomi</taxon>
        <taxon>Actinopterygii</taxon>
        <taxon>Neopterygii</taxon>
        <taxon>Teleostei</taxon>
        <taxon>Neoteleostei</taxon>
        <taxon>Acanthomorphata</taxon>
        <taxon>Ovalentaria</taxon>
        <taxon>Atherinomorphae</taxon>
        <taxon>Cyprinodontiformes</taxon>
        <taxon>Poeciliidae</taxon>
        <taxon>Poeciliinae</taxon>
        <taxon>Xiphophorus</taxon>
    </lineage>
</organism>
<protein>
    <recommendedName>
        <fullName evidence="4">Ig-like domain-containing protein</fullName>
    </recommendedName>
</protein>
<proteinExistence type="predicted"/>
<evidence type="ECO:0000256" key="2">
    <source>
        <dbReference type="ARBA" id="ARBA00023136"/>
    </source>
</evidence>
<dbReference type="GO" id="GO:0005102">
    <property type="term" value="F:signaling receptor binding"/>
    <property type="evidence" value="ECO:0007669"/>
    <property type="project" value="TreeGrafter"/>
</dbReference>
<reference evidence="5" key="4">
    <citation type="submission" date="2025-09" db="UniProtKB">
        <authorList>
            <consortium name="Ensembl"/>
        </authorList>
    </citation>
    <scope>IDENTIFICATION</scope>
    <source>
        <strain evidence="5">JP 163 A</strain>
    </source>
</reference>
<name>A0A3B5QH90_XIPMA</name>
<dbReference type="OMA" id="ERKHRWI"/>
<keyword evidence="2" id="KW-0472">Membrane</keyword>
<dbReference type="InterPro" id="IPR007110">
    <property type="entry name" value="Ig-like_dom"/>
</dbReference>